<proteinExistence type="predicted"/>
<feature type="compositionally biased region" description="Basic and acidic residues" evidence="2">
    <location>
        <begin position="139"/>
        <end position="153"/>
    </location>
</feature>
<name>A0A8X6XSN0_9ARAC</name>
<comment type="caution">
    <text evidence="3">The sequence shown here is derived from an EMBL/GenBank/DDBJ whole genome shotgun (WGS) entry which is preliminary data.</text>
</comment>
<feature type="coiled-coil region" evidence="1">
    <location>
        <begin position="246"/>
        <end position="308"/>
    </location>
</feature>
<dbReference type="Proteomes" id="UP000886998">
    <property type="component" value="Unassembled WGS sequence"/>
</dbReference>
<keyword evidence="1" id="KW-0175">Coiled coil</keyword>
<organism evidence="3 4">
    <name type="scientific">Trichonephila inaurata madagascariensis</name>
    <dbReference type="NCBI Taxonomy" id="2747483"/>
    <lineage>
        <taxon>Eukaryota</taxon>
        <taxon>Metazoa</taxon>
        <taxon>Ecdysozoa</taxon>
        <taxon>Arthropoda</taxon>
        <taxon>Chelicerata</taxon>
        <taxon>Arachnida</taxon>
        <taxon>Araneae</taxon>
        <taxon>Araneomorphae</taxon>
        <taxon>Entelegynae</taxon>
        <taxon>Araneoidea</taxon>
        <taxon>Nephilidae</taxon>
        <taxon>Trichonephila</taxon>
        <taxon>Trichonephila inaurata</taxon>
    </lineage>
</organism>
<accession>A0A8X6XSN0</accession>
<sequence length="350" mass="39830">MDLRYSCPTDIVLYEADIQPLTMRFEVNSYSCITPIDSFNHVEFREELLTSTPKHSSRPELLRQLALEVINGIPNQALIIYTDGSCSDTGAKREVENKLYSMCLFLRSILGLGSDSGFMSVSSNLQSSPGPSRGVSSEKLTEVSRSSLRDSPHRFNMSKSSYPAQLNLSDLDIDLLKSSLKDLVLKFNAVEKERDEQKDVVAKLQRETDELKGEHTHCISKIYQLKRDLEDKKNVEKDLATKIAKIYHCEEVIRTLEREKRRLTEKIGNAEFFSSSNSKEKESLLDKISELKNNELKLHDEILALNAEKEAAEIRTSKCIQRFQSLETDIELLKEAIGNKDYEVKNISKA</sequence>
<feature type="region of interest" description="Disordered" evidence="2">
    <location>
        <begin position="122"/>
        <end position="156"/>
    </location>
</feature>
<keyword evidence="4" id="KW-1185">Reference proteome</keyword>
<dbReference type="EMBL" id="BMAV01012244">
    <property type="protein sequence ID" value="GFY58779.1"/>
    <property type="molecule type" value="Genomic_DNA"/>
</dbReference>
<reference evidence="3" key="1">
    <citation type="submission" date="2020-08" db="EMBL/GenBank/DDBJ databases">
        <title>Multicomponent nature underlies the extraordinary mechanical properties of spider dragline silk.</title>
        <authorList>
            <person name="Kono N."/>
            <person name="Nakamura H."/>
            <person name="Mori M."/>
            <person name="Yoshida Y."/>
            <person name="Ohtoshi R."/>
            <person name="Malay A.D."/>
            <person name="Moran D.A.P."/>
            <person name="Tomita M."/>
            <person name="Numata K."/>
            <person name="Arakawa K."/>
        </authorList>
    </citation>
    <scope>NUCLEOTIDE SEQUENCE</scope>
</reference>
<protein>
    <submittedName>
        <fullName evidence="3">Rootletin</fullName>
    </submittedName>
</protein>
<evidence type="ECO:0000256" key="1">
    <source>
        <dbReference type="SAM" id="Coils"/>
    </source>
</evidence>
<feature type="coiled-coil region" evidence="1">
    <location>
        <begin position="187"/>
        <end position="214"/>
    </location>
</feature>
<dbReference type="OrthoDB" id="6435347at2759"/>
<evidence type="ECO:0000313" key="3">
    <source>
        <dbReference type="EMBL" id="GFY58779.1"/>
    </source>
</evidence>
<evidence type="ECO:0000256" key="2">
    <source>
        <dbReference type="SAM" id="MobiDB-lite"/>
    </source>
</evidence>
<dbReference type="AlphaFoldDB" id="A0A8X6XSN0"/>
<gene>
    <name evidence="3" type="primary">CROCC_2</name>
    <name evidence="3" type="ORF">TNIN_130231</name>
</gene>
<evidence type="ECO:0000313" key="4">
    <source>
        <dbReference type="Proteomes" id="UP000886998"/>
    </source>
</evidence>